<keyword evidence="4" id="KW-0238">DNA-binding</keyword>
<comment type="caution">
    <text evidence="8">The sequence shown here is derived from an EMBL/GenBank/DDBJ whole genome shotgun (WGS) entry which is preliminary data.</text>
</comment>
<evidence type="ECO:0000256" key="2">
    <source>
        <dbReference type="ARBA" id="ARBA00022833"/>
    </source>
</evidence>
<evidence type="ECO:0000256" key="4">
    <source>
        <dbReference type="ARBA" id="ARBA00023125"/>
    </source>
</evidence>
<dbReference type="InterPro" id="IPR052360">
    <property type="entry name" value="Transcr_Regulatory_Proteins"/>
</dbReference>
<proteinExistence type="predicted"/>
<sequence>MPIVRDADRKKRYSVRKKSGCITCKPHAISKATSIISSTASYLDTSSVSQFSVSQESKVSQSTDISNTSFSTNASKVTQTTALTSASFRSSDAEAISSPCPSLSQGSSSVSPQPPPSNINSSRKLDFYLRVIAPGLDSRKSELWITMLPQVALQSSAVQNALMAMAGYYECGMWSKHNLKMYNLAIQHLVQGDLLQVPAITRLFCCVLFVAIEWMQGNLATSTELIRTGRRMILDYRKFEKSTTEQTMTSVLESQFRTLEVHSNNYTTSAHHIGWSIDRMPYYEIWRYEPLKMDFKTLDEGHESLSSLSHSFVLDRCHGTDNTDQRHLQLHTEWYRRFCLLPLPATPEKSSLEIVWLQNGLAKKIAKLEDERQYWDESFWDYYEFDYDLMVRLAETLDFSYDTPSVPRFSIGNNVTTHMFFVAHRCREPKLRRRAIEVIRRAGSQAGMLKSEWMLKLAVRCVELEEYGRFVIAAPDVPSENRVIQIGLDWKPTDGTSVSVKYTFKDRMVVEKLT</sequence>
<reference evidence="8" key="1">
    <citation type="submission" date="2021-03" db="EMBL/GenBank/DDBJ databases">
        <authorList>
            <person name="Tagirdzhanova G."/>
        </authorList>
    </citation>
    <scope>NUCLEOTIDE SEQUENCE</scope>
</reference>
<dbReference type="PANTHER" id="PTHR36206:SF12">
    <property type="entry name" value="ASPERCRYPTIN BIOSYNTHESIS CLUSTER-SPECIFIC TRANSCRIPTION REGULATOR ATNN-RELATED"/>
    <property type="match status" value="1"/>
</dbReference>
<dbReference type="PANTHER" id="PTHR36206">
    <property type="entry name" value="ASPERCRYPTIN BIOSYNTHESIS CLUSTER-SPECIFIC TRANSCRIPTION REGULATOR ATNN-RELATED"/>
    <property type="match status" value="1"/>
</dbReference>
<keyword evidence="9" id="KW-1185">Reference proteome</keyword>
<keyword evidence="2" id="KW-0862">Zinc</keyword>
<keyword evidence="6" id="KW-0539">Nucleus</keyword>
<evidence type="ECO:0000256" key="5">
    <source>
        <dbReference type="ARBA" id="ARBA00023163"/>
    </source>
</evidence>
<dbReference type="Proteomes" id="UP000664169">
    <property type="component" value="Unassembled WGS sequence"/>
</dbReference>
<protein>
    <submittedName>
        <fullName evidence="8">Uncharacterized protein</fullName>
    </submittedName>
</protein>
<keyword evidence="1" id="KW-0479">Metal-binding</keyword>
<evidence type="ECO:0000256" key="1">
    <source>
        <dbReference type="ARBA" id="ARBA00022723"/>
    </source>
</evidence>
<feature type="compositionally biased region" description="Low complexity" evidence="7">
    <location>
        <begin position="97"/>
        <end position="111"/>
    </location>
</feature>
<dbReference type="OrthoDB" id="2593732at2759"/>
<dbReference type="AlphaFoldDB" id="A0A8H3IKR1"/>
<evidence type="ECO:0000256" key="7">
    <source>
        <dbReference type="SAM" id="MobiDB-lite"/>
    </source>
</evidence>
<dbReference type="EMBL" id="CAJPDQ010000014">
    <property type="protein sequence ID" value="CAF9919025.1"/>
    <property type="molecule type" value="Genomic_DNA"/>
</dbReference>
<accession>A0A8H3IKR1</accession>
<keyword evidence="5" id="KW-0804">Transcription</keyword>
<gene>
    <name evidence="8" type="ORF">GOMPHAMPRED_001657</name>
</gene>
<evidence type="ECO:0000313" key="9">
    <source>
        <dbReference type="Proteomes" id="UP000664169"/>
    </source>
</evidence>
<evidence type="ECO:0000256" key="3">
    <source>
        <dbReference type="ARBA" id="ARBA00023015"/>
    </source>
</evidence>
<dbReference type="GO" id="GO:0003677">
    <property type="term" value="F:DNA binding"/>
    <property type="evidence" value="ECO:0007669"/>
    <property type="project" value="UniProtKB-KW"/>
</dbReference>
<evidence type="ECO:0000313" key="8">
    <source>
        <dbReference type="EMBL" id="CAF9919025.1"/>
    </source>
</evidence>
<evidence type="ECO:0000256" key="6">
    <source>
        <dbReference type="ARBA" id="ARBA00023242"/>
    </source>
</evidence>
<name>A0A8H3IKR1_9LECA</name>
<organism evidence="8 9">
    <name type="scientific">Gomphillus americanus</name>
    <dbReference type="NCBI Taxonomy" id="1940652"/>
    <lineage>
        <taxon>Eukaryota</taxon>
        <taxon>Fungi</taxon>
        <taxon>Dikarya</taxon>
        <taxon>Ascomycota</taxon>
        <taxon>Pezizomycotina</taxon>
        <taxon>Lecanoromycetes</taxon>
        <taxon>OSLEUM clade</taxon>
        <taxon>Ostropomycetidae</taxon>
        <taxon>Ostropales</taxon>
        <taxon>Graphidaceae</taxon>
        <taxon>Gomphilloideae</taxon>
        <taxon>Gomphillus</taxon>
    </lineage>
</organism>
<dbReference type="GO" id="GO:0046872">
    <property type="term" value="F:metal ion binding"/>
    <property type="evidence" value="ECO:0007669"/>
    <property type="project" value="UniProtKB-KW"/>
</dbReference>
<feature type="region of interest" description="Disordered" evidence="7">
    <location>
        <begin position="96"/>
        <end position="121"/>
    </location>
</feature>
<keyword evidence="3" id="KW-0805">Transcription regulation</keyword>